<protein>
    <submittedName>
        <fullName evidence="1">Uncharacterized protein</fullName>
    </submittedName>
</protein>
<comment type="caution">
    <text evidence="1">The sequence shown here is derived from an EMBL/GenBank/DDBJ whole genome shotgun (WGS) entry which is preliminary data.</text>
</comment>
<accession>A0ABD0JFT3</accession>
<reference evidence="1 2" key="1">
    <citation type="journal article" date="2023" name="Sci. Data">
        <title>Genome assembly of the Korean intertidal mud-creeper Batillaria attramentaria.</title>
        <authorList>
            <person name="Patra A.K."/>
            <person name="Ho P.T."/>
            <person name="Jun S."/>
            <person name="Lee S.J."/>
            <person name="Kim Y."/>
            <person name="Won Y.J."/>
        </authorList>
    </citation>
    <scope>NUCLEOTIDE SEQUENCE [LARGE SCALE GENOMIC DNA]</scope>
    <source>
        <strain evidence="1">Wonlab-2016</strain>
    </source>
</reference>
<dbReference type="Proteomes" id="UP001519460">
    <property type="component" value="Unassembled WGS sequence"/>
</dbReference>
<evidence type="ECO:0000313" key="1">
    <source>
        <dbReference type="EMBL" id="KAK7473703.1"/>
    </source>
</evidence>
<dbReference type="AlphaFoldDB" id="A0ABD0JFT3"/>
<evidence type="ECO:0000313" key="2">
    <source>
        <dbReference type="Proteomes" id="UP001519460"/>
    </source>
</evidence>
<dbReference type="EMBL" id="JACVVK020000460">
    <property type="protein sequence ID" value="KAK7473703.1"/>
    <property type="molecule type" value="Genomic_DNA"/>
</dbReference>
<proteinExistence type="predicted"/>
<gene>
    <name evidence="1" type="ORF">BaRGS_00035030</name>
</gene>
<keyword evidence="2" id="KW-1185">Reference proteome</keyword>
<organism evidence="1 2">
    <name type="scientific">Batillaria attramentaria</name>
    <dbReference type="NCBI Taxonomy" id="370345"/>
    <lineage>
        <taxon>Eukaryota</taxon>
        <taxon>Metazoa</taxon>
        <taxon>Spiralia</taxon>
        <taxon>Lophotrochozoa</taxon>
        <taxon>Mollusca</taxon>
        <taxon>Gastropoda</taxon>
        <taxon>Caenogastropoda</taxon>
        <taxon>Sorbeoconcha</taxon>
        <taxon>Cerithioidea</taxon>
        <taxon>Batillariidae</taxon>
        <taxon>Batillaria</taxon>
    </lineage>
</organism>
<name>A0ABD0JFT3_9CAEN</name>
<sequence length="102" mass="11566">MMIAQIAREQDPRTHIRLANCSLSSGEYIRNVPLAIELSLFNSLEQQNTILTTQRDCMDVHRPLRLDATPHYLELPKVLNKTITYCLSIVSRHSQCCPGLCG</sequence>